<keyword evidence="7" id="KW-1185">Reference proteome</keyword>
<keyword evidence="3 5" id="KW-1133">Transmembrane helix</keyword>
<name>A0A937FUQ9_9BACT</name>
<evidence type="ECO:0000256" key="4">
    <source>
        <dbReference type="ARBA" id="ARBA00023136"/>
    </source>
</evidence>
<evidence type="ECO:0000256" key="5">
    <source>
        <dbReference type="SAM" id="Phobius"/>
    </source>
</evidence>
<gene>
    <name evidence="6" type="ORF">JMN32_08215</name>
</gene>
<evidence type="ECO:0000313" key="7">
    <source>
        <dbReference type="Proteomes" id="UP000614216"/>
    </source>
</evidence>
<dbReference type="RefSeq" id="WP_202855826.1">
    <property type="nucleotide sequence ID" value="NZ_JAEUGD010000023.1"/>
</dbReference>
<keyword evidence="2 5" id="KW-0812">Transmembrane</keyword>
<dbReference type="Proteomes" id="UP000614216">
    <property type="component" value="Unassembled WGS sequence"/>
</dbReference>
<feature type="transmembrane region" description="Helical" evidence="5">
    <location>
        <begin position="267"/>
        <end position="286"/>
    </location>
</feature>
<reference evidence="6" key="1">
    <citation type="submission" date="2021-01" db="EMBL/GenBank/DDBJ databases">
        <title>Fulvivirga kasyanovii gen. nov., sp nov., a novel member of the phylum Bacteroidetes isolated from seawater in a mussel farm.</title>
        <authorList>
            <person name="Zhao L.-H."/>
            <person name="Wang Z.-J."/>
        </authorList>
    </citation>
    <scope>NUCLEOTIDE SEQUENCE</scope>
    <source>
        <strain evidence="6">29W222</strain>
    </source>
</reference>
<feature type="transmembrane region" description="Helical" evidence="5">
    <location>
        <begin position="79"/>
        <end position="107"/>
    </location>
</feature>
<comment type="caution">
    <text evidence="6">The sequence shown here is derived from an EMBL/GenBank/DDBJ whole genome shotgun (WGS) entry which is preliminary data.</text>
</comment>
<dbReference type="AlphaFoldDB" id="A0A937FUQ9"/>
<protein>
    <submittedName>
        <fullName evidence="6">UbiA prenyltransferase family protein</fullName>
    </submittedName>
</protein>
<keyword evidence="4 5" id="KW-0472">Membrane</keyword>
<proteinExistence type="predicted"/>
<accession>A0A937FUQ9</accession>
<dbReference type="GO" id="GO:0016765">
    <property type="term" value="F:transferase activity, transferring alkyl or aryl (other than methyl) groups"/>
    <property type="evidence" value="ECO:0007669"/>
    <property type="project" value="InterPro"/>
</dbReference>
<dbReference type="EMBL" id="JAEUGD010000023">
    <property type="protein sequence ID" value="MBL6446289.1"/>
    <property type="molecule type" value="Genomic_DNA"/>
</dbReference>
<evidence type="ECO:0000313" key="6">
    <source>
        <dbReference type="EMBL" id="MBL6446289.1"/>
    </source>
</evidence>
<comment type="subcellular location">
    <subcellularLocation>
        <location evidence="1">Membrane</location>
        <topology evidence="1">Multi-pass membrane protein</topology>
    </subcellularLocation>
</comment>
<evidence type="ECO:0000256" key="2">
    <source>
        <dbReference type="ARBA" id="ARBA00022692"/>
    </source>
</evidence>
<feature type="transmembrane region" description="Helical" evidence="5">
    <location>
        <begin position="37"/>
        <end position="58"/>
    </location>
</feature>
<feature type="transmembrane region" description="Helical" evidence="5">
    <location>
        <begin position="160"/>
        <end position="177"/>
    </location>
</feature>
<dbReference type="InterPro" id="IPR000537">
    <property type="entry name" value="UbiA_prenyltransferase"/>
</dbReference>
<evidence type="ECO:0000256" key="1">
    <source>
        <dbReference type="ARBA" id="ARBA00004141"/>
    </source>
</evidence>
<evidence type="ECO:0000256" key="3">
    <source>
        <dbReference type="ARBA" id="ARBA00022989"/>
    </source>
</evidence>
<feature type="transmembrane region" description="Helical" evidence="5">
    <location>
        <begin position="206"/>
        <end position="225"/>
    </location>
</feature>
<feature type="transmembrane region" description="Helical" evidence="5">
    <location>
        <begin position="127"/>
        <end position="148"/>
    </location>
</feature>
<dbReference type="GO" id="GO:0016020">
    <property type="term" value="C:membrane"/>
    <property type="evidence" value="ECO:0007669"/>
    <property type="project" value="UniProtKB-SubCell"/>
</dbReference>
<organism evidence="6 7">
    <name type="scientific">Fulvivirga marina</name>
    <dbReference type="NCBI Taxonomy" id="2494733"/>
    <lineage>
        <taxon>Bacteria</taxon>
        <taxon>Pseudomonadati</taxon>
        <taxon>Bacteroidota</taxon>
        <taxon>Cytophagia</taxon>
        <taxon>Cytophagales</taxon>
        <taxon>Fulvivirgaceae</taxon>
        <taxon>Fulvivirga</taxon>
    </lineage>
</organism>
<feature type="transmembrane region" description="Helical" evidence="5">
    <location>
        <begin position="232"/>
        <end position="252"/>
    </location>
</feature>
<sequence>MFKKSTWLHLRIPFSFFLLPVFLFALAVSPNINESRIIIVFIALHFFLYPASNGYNSYFDKDEKSIGGLKNPPKVVRGLYYTALIFDLVAIGLALLISWQFALMLFIYGLVSKAYSHPLVRIKKYAWLSWFIAGFFQGIFTFIMAYMGLNKYGFHVLEQAHVVIPALLTSLVLWGSYPMTQIYQHEEDSKRGDNTLSYKLGIKGTFHFTAIAFSIAVGCFVFYFMEYHHDKYALHFVLGMLPVVMYFGYWYLKVHVDINKANYSYTMWLNTISALCLNIFFIYFFLDNSQVLQAIKAGY</sequence>
<dbReference type="Pfam" id="PF01040">
    <property type="entry name" value="UbiA"/>
    <property type="match status" value="1"/>
</dbReference>